<dbReference type="Proteomes" id="UP000563523">
    <property type="component" value="Unassembled WGS sequence"/>
</dbReference>
<organism evidence="1 2">
    <name type="scientific">Bombilactobacillus apium</name>
    <dbReference type="NCBI Taxonomy" id="2675299"/>
    <lineage>
        <taxon>Bacteria</taxon>
        <taxon>Bacillati</taxon>
        <taxon>Bacillota</taxon>
        <taxon>Bacilli</taxon>
        <taxon>Lactobacillales</taxon>
        <taxon>Lactobacillaceae</taxon>
        <taxon>Bombilactobacillus</taxon>
    </lineage>
</organism>
<evidence type="ECO:0000313" key="2">
    <source>
        <dbReference type="Proteomes" id="UP000563523"/>
    </source>
</evidence>
<accession>A0A850QZ01</accession>
<name>A0A850QZ01_9LACO</name>
<comment type="caution">
    <text evidence="1">The sequence shown here is derived from an EMBL/GenBank/DDBJ whole genome shotgun (WGS) entry which is preliminary data.</text>
</comment>
<evidence type="ECO:0000313" key="1">
    <source>
        <dbReference type="EMBL" id="NVY95923.1"/>
    </source>
</evidence>
<keyword evidence="2" id="KW-1185">Reference proteome</keyword>
<proteinExistence type="predicted"/>
<reference evidence="1 2" key="1">
    <citation type="submission" date="2020-06" db="EMBL/GenBank/DDBJ databases">
        <authorList>
            <person name="Kang J."/>
        </authorList>
    </citation>
    <scope>NUCLEOTIDE SEQUENCE [LARGE SCALE GENOMIC DNA]</scope>
    <source>
        <strain evidence="1 2">DCY120</strain>
    </source>
</reference>
<protein>
    <submittedName>
        <fullName evidence="1">Uncharacterized protein</fullName>
    </submittedName>
</protein>
<dbReference type="AlphaFoldDB" id="A0A850QZ01"/>
<gene>
    <name evidence="1" type="ORF">HU830_01780</name>
</gene>
<sequence length="45" mass="5094">MLVLGNLIIIGLILKISVNYQLLKNPPAKLNSVGRFLDLRRIYLS</sequence>
<dbReference type="EMBL" id="JABZEC010000001">
    <property type="protein sequence ID" value="NVY95923.1"/>
    <property type="molecule type" value="Genomic_DNA"/>
</dbReference>
<dbReference type="RefSeq" id="WP_176942083.1">
    <property type="nucleotide sequence ID" value="NZ_JABZEC010000001.1"/>
</dbReference>